<evidence type="ECO:0000256" key="2">
    <source>
        <dbReference type="SAM" id="SignalP"/>
    </source>
</evidence>
<dbReference type="InterPro" id="IPR049492">
    <property type="entry name" value="BD-FAE-like_dom"/>
</dbReference>
<evidence type="ECO:0000313" key="4">
    <source>
        <dbReference type="EMBL" id="MBC2666144.1"/>
    </source>
</evidence>
<dbReference type="Pfam" id="PF20434">
    <property type="entry name" value="BD-FAE"/>
    <property type="match status" value="1"/>
</dbReference>
<dbReference type="AlphaFoldDB" id="A0A7X1FSP8"/>
<evidence type="ECO:0000256" key="1">
    <source>
        <dbReference type="ARBA" id="ARBA00022801"/>
    </source>
</evidence>
<gene>
    <name evidence="4" type="ORF">H7F51_11505</name>
</gene>
<keyword evidence="5" id="KW-1185">Reference proteome</keyword>
<dbReference type="InterPro" id="IPR050300">
    <property type="entry name" value="GDXG_lipolytic_enzyme"/>
</dbReference>
<sequence>MGRIAGAALMAIGLAALSGQAAQAQPRAAKLSAGEAVAAEAVVNGQIFSAGDDPYPPHGTTFAGGVTGLPDMTYQILPGFRPMVLDLYLPPASFKGPRPVIVFTHGGGWIGGGKRLSGAFDNFPRVLASIARRGYVVAAVAYRFSGEAPSPAAIQDVKAAIRWLRANSAKYRIDRERFGIFGGSAGGQLAGLAAASCGVAALSPPSAAVRRNATVEDPRAGTASPEAQSDCVQAGVAWYGIFDFATMPQSDVMNAYMGCRNAPCTDEQKRMPSAQSYLGPKTPPILVITGANDQTVPPSQTTNFYAAMQGKGIRSEMLVIPGVDHSFIGKTAAETQRASKTALARTIDFLDREIGDRPGQGKPPRR</sequence>
<keyword evidence="1 4" id="KW-0378">Hydrolase</keyword>
<dbReference type="EMBL" id="JACLAW010000008">
    <property type="protein sequence ID" value="MBC2666144.1"/>
    <property type="molecule type" value="Genomic_DNA"/>
</dbReference>
<reference evidence="4 5" key="1">
    <citation type="submission" date="2020-08" db="EMBL/GenBank/DDBJ databases">
        <title>The genome sequence of type strain Novosphingobium flavum NBRC 111647.</title>
        <authorList>
            <person name="Liu Y."/>
        </authorList>
    </citation>
    <scope>NUCLEOTIDE SEQUENCE [LARGE SCALE GENOMIC DNA]</scope>
    <source>
        <strain evidence="4 5">NBRC 111647</strain>
    </source>
</reference>
<keyword evidence="2" id="KW-0732">Signal</keyword>
<dbReference type="Proteomes" id="UP000566813">
    <property type="component" value="Unassembled WGS sequence"/>
</dbReference>
<feature type="signal peptide" evidence="2">
    <location>
        <begin position="1"/>
        <end position="24"/>
    </location>
</feature>
<proteinExistence type="predicted"/>
<feature type="domain" description="BD-FAE-like" evidence="3">
    <location>
        <begin position="85"/>
        <end position="307"/>
    </location>
</feature>
<dbReference type="PANTHER" id="PTHR48081">
    <property type="entry name" value="AB HYDROLASE SUPERFAMILY PROTEIN C4A8.06C"/>
    <property type="match status" value="1"/>
</dbReference>
<dbReference type="InterPro" id="IPR029058">
    <property type="entry name" value="AB_hydrolase_fold"/>
</dbReference>
<dbReference type="SUPFAM" id="SSF53474">
    <property type="entry name" value="alpha/beta-Hydrolases"/>
    <property type="match status" value="1"/>
</dbReference>
<protein>
    <submittedName>
        <fullName evidence="4">Alpha/beta hydrolase</fullName>
    </submittedName>
</protein>
<organism evidence="4 5">
    <name type="scientific">Novosphingobium flavum</name>
    <dbReference type="NCBI Taxonomy" id="1778672"/>
    <lineage>
        <taxon>Bacteria</taxon>
        <taxon>Pseudomonadati</taxon>
        <taxon>Pseudomonadota</taxon>
        <taxon>Alphaproteobacteria</taxon>
        <taxon>Sphingomonadales</taxon>
        <taxon>Sphingomonadaceae</taxon>
        <taxon>Novosphingobium</taxon>
    </lineage>
</organism>
<dbReference type="PANTHER" id="PTHR48081:SF13">
    <property type="entry name" value="ALPHA_BETA HYDROLASE"/>
    <property type="match status" value="1"/>
</dbReference>
<accession>A0A7X1FSP8</accession>
<dbReference type="GO" id="GO:0016787">
    <property type="term" value="F:hydrolase activity"/>
    <property type="evidence" value="ECO:0007669"/>
    <property type="project" value="UniProtKB-KW"/>
</dbReference>
<comment type="caution">
    <text evidence="4">The sequence shown here is derived from an EMBL/GenBank/DDBJ whole genome shotgun (WGS) entry which is preliminary data.</text>
</comment>
<name>A0A7X1FSP8_9SPHN</name>
<feature type="chain" id="PRO_5031453387" evidence="2">
    <location>
        <begin position="25"/>
        <end position="366"/>
    </location>
</feature>
<dbReference type="Gene3D" id="3.40.50.1820">
    <property type="entry name" value="alpha/beta hydrolase"/>
    <property type="match status" value="1"/>
</dbReference>
<evidence type="ECO:0000313" key="5">
    <source>
        <dbReference type="Proteomes" id="UP000566813"/>
    </source>
</evidence>
<evidence type="ECO:0000259" key="3">
    <source>
        <dbReference type="Pfam" id="PF20434"/>
    </source>
</evidence>
<dbReference type="RefSeq" id="WP_185664443.1">
    <property type="nucleotide sequence ID" value="NZ_JACLAW010000008.1"/>
</dbReference>